<sequence>MTRRQTIYFILAFTIIIAGFFLFKPGIWQNRIESYLNRQLNQNGWQVEISDISGHLFTTLHSDTLSLIHRNGASIFLPNITTRIKIISLMKGRIEIDQLYVSDVAIRPYFETNADSVLINSFSFSPENIPLNISKLRVDGSINVPFNDSTRAVQFLIDGRVNEGRNEMELDLEQFEIFCVSPKIDLAVQNIEGKLSSKAISVSIEKANFNGFDISGQFNFDKGEESMIRAQLDLSEYEIPNQIFSRLPLQPDLSKISATFHFESNLSSFIGDLFVQNELGLDMGGSFNLMRLDEYFHLQFLELTGNDASLKAQGIFENSGRFNGTIELQKFDVSQWLLNQKKTNLSGYVLVDGEIPETQITALDINAEITESILFDRKTSSISGGVSYKDNKLTINNPLTMTIGPSIVSISGFTNFQEEFLDLDLTLTDASSFLINNFWTDSLSGGSATGSMELNGPFDTLGIRAEGIIDGLQYNNISLSSFEFSGKLNNLNEFNDGSIAVKFGKGIWNEQGFESGTGEFQLLQDSVEISSFELKNGQDYLQFNGLLQNDSILILDRFQIAYRGHYMVNPRPLKIVKIDDSFFFEPFEIHVDDGIIEGFVKTNPFKGRLKFSNVTTEILELANKDFGYELTGNIFGEVLVGQDLNPDDFSLDITLKNGGIANQPFDDLYISTLYHEGVLHLEELTLTEGEKTGLQVMGTFPVITDSTKPTIVDVQSNFKNVDLRILTQFTPKWKPLLFGQFTGKFTMGGTTQETIFDLSGEVENAFYDRISLGTVNGEGHYSNKQLKFNQFSSSWNGNYVIGEALLPVDFDIASPNAQRWHPNGELIVKTEGDFRSAVFLSEYLAETDSIIGDIKIHLGIQGPPDKLVRNGNIIIKNGKIFSVLMDEPIHHISASGDLIDNQLSIHSFSGALYDSQSKVDSSQNLTITGSIDFTKFFEPRFDLNAFGDQIFFRSLNGDIEGYGNVDITISGKDTLEISGTIAAKEGSIYKEFSGTNVVEIAEEKGRTTTNYNIRFPIEDTFSIRNSQIDAKISGELAMLKQFDSGWDYSGEIEFLEGKIYYYLGDVFENLQGVMTFDGKGFNPFLEVTASTRIGDADIMLGVYGPFDNPEWRFESDKGYTESDILQLLTFNTRVAEEGFTTEGLGTQAQTILGAYLERQLERNFVRATGLKSTGLIEDVEISGTSDLLRQGEGEEFSISAKLNQNFSFSYRRSFSLGAAYKNKVGVEYKINPNFSVVGNVDETGKFYMKFRVRRVY</sequence>
<dbReference type="PANTHER" id="PTHR36985">
    <property type="entry name" value="TRANSLOCATION AND ASSEMBLY MODULE SUBUNIT TAMB"/>
    <property type="match status" value="1"/>
</dbReference>
<evidence type="ECO:0000313" key="7">
    <source>
        <dbReference type="EMBL" id="SUZ72000.1"/>
    </source>
</evidence>
<evidence type="ECO:0000256" key="5">
    <source>
        <dbReference type="SAM" id="Phobius"/>
    </source>
</evidence>
<name>A0A381PYQ0_9ZZZZ</name>
<dbReference type="GO" id="GO:0097347">
    <property type="term" value="C:TAM protein secretion complex"/>
    <property type="evidence" value="ECO:0007669"/>
    <property type="project" value="TreeGrafter"/>
</dbReference>
<keyword evidence="4 5" id="KW-0472">Membrane</keyword>
<accession>A0A381PYQ0</accession>
<evidence type="ECO:0000256" key="1">
    <source>
        <dbReference type="ARBA" id="ARBA00004167"/>
    </source>
</evidence>
<evidence type="ECO:0000256" key="2">
    <source>
        <dbReference type="ARBA" id="ARBA00022692"/>
    </source>
</evidence>
<organism evidence="7">
    <name type="scientific">marine metagenome</name>
    <dbReference type="NCBI Taxonomy" id="408172"/>
    <lineage>
        <taxon>unclassified sequences</taxon>
        <taxon>metagenomes</taxon>
        <taxon>ecological metagenomes</taxon>
    </lineage>
</organism>
<evidence type="ECO:0000256" key="4">
    <source>
        <dbReference type="ARBA" id="ARBA00023136"/>
    </source>
</evidence>
<keyword evidence="2 5" id="KW-0812">Transmembrane</keyword>
<protein>
    <recommendedName>
        <fullName evidence="6">Translocation and assembly module TamB C-terminal domain-containing protein</fullName>
    </recommendedName>
</protein>
<comment type="subcellular location">
    <subcellularLocation>
        <location evidence="1">Membrane</location>
        <topology evidence="1">Single-pass membrane protein</topology>
    </subcellularLocation>
</comment>
<dbReference type="AlphaFoldDB" id="A0A381PYQ0"/>
<dbReference type="GO" id="GO:0005886">
    <property type="term" value="C:plasma membrane"/>
    <property type="evidence" value="ECO:0007669"/>
    <property type="project" value="InterPro"/>
</dbReference>
<evidence type="ECO:0000256" key="3">
    <source>
        <dbReference type="ARBA" id="ARBA00022989"/>
    </source>
</evidence>
<reference evidence="7" key="1">
    <citation type="submission" date="2018-05" db="EMBL/GenBank/DDBJ databases">
        <authorList>
            <person name="Lanie J.A."/>
            <person name="Ng W.-L."/>
            <person name="Kazmierczak K.M."/>
            <person name="Andrzejewski T.M."/>
            <person name="Davidsen T.M."/>
            <person name="Wayne K.J."/>
            <person name="Tettelin H."/>
            <person name="Glass J.I."/>
            <person name="Rusch D."/>
            <person name="Podicherti R."/>
            <person name="Tsui H.-C.T."/>
            <person name="Winkler M.E."/>
        </authorList>
    </citation>
    <scope>NUCLEOTIDE SEQUENCE</scope>
</reference>
<dbReference type="InterPro" id="IPR007452">
    <property type="entry name" value="TamB_C"/>
</dbReference>
<dbReference type="Pfam" id="PF04357">
    <property type="entry name" value="TamB"/>
    <property type="match status" value="1"/>
</dbReference>
<feature type="domain" description="Translocation and assembly module TamB C-terminal" evidence="6">
    <location>
        <begin position="922"/>
        <end position="1252"/>
    </location>
</feature>
<proteinExistence type="predicted"/>
<dbReference type="EMBL" id="UINC01001139">
    <property type="protein sequence ID" value="SUZ72000.1"/>
    <property type="molecule type" value="Genomic_DNA"/>
</dbReference>
<gene>
    <name evidence="7" type="ORF">METZ01_LOCUS24854</name>
</gene>
<evidence type="ECO:0000259" key="6">
    <source>
        <dbReference type="Pfam" id="PF04357"/>
    </source>
</evidence>
<dbReference type="PANTHER" id="PTHR36985:SF1">
    <property type="entry name" value="TRANSLOCATION AND ASSEMBLY MODULE SUBUNIT TAMB"/>
    <property type="match status" value="1"/>
</dbReference>
<dbReference type="GO" id="GO:0009306">
    <property type="term" value="P:protein secretion"/>
    <property type="evidence" value="ECO:0007669"/>
    <property type="project" value="InterPro"/>
</dbReference>
<feature type="transmembrane region" description="Helical" evidence="5">
    <location>
        <begin position="7"/>
        <end position="28"/>
    </location>
</feature>
<keyword evidence="3 5" id="KW-1133">Transmembrane helix</keyword>